<sequence>MKRTGVRWAVGLLWLLLVWFAPVSADDSAEDITEMLSWWDEYGSYWEEASELIEFAGEDPIYRLAENTVESSE</sequence>
<organism evidence="2 3">
    <name type="scientific">Thiothrix lacustris</name>
    <dbReference type="NCBI Taxonomy" id="525917"/>
    <lineage>
        <taxon>Bacteria</taxon>
        <taxon>Pseudomonadati</taxon>
        <taxon>Pseudomonadota</taxon>
        <taxon>Gammaproteobacteria</taxon>
        <taxon>Thiotrichales</taxon>
        <taxon>Thiotrichaceae</taxon>
        <taxon>Thiothrix</taxon>
    </lineage>
</organism>
<protein>
    <submittedName>
        <fullName evidence="2">Uncharacterized protein</fullName>
    </submittedName>
</protein>
<feature type="chain" id="PRO_5013254208" evidence="1">
    <location>
        <begin position="26"/>
        <end position="73"/>
    </location>
</feature>
<evidence type="ECO:0000256" key="1">
    <source>
        <dbReference type="SAM" id="SignalP"/>
    </source>
</evidence>
<dbReference type="EMBL" id="MTEJ01000320">
    <property type="protein sequence ID" value="OQX04778.1"/>
    <property type="molecule type" value="Genomic_DNA"/>
</dbReference>
<name>A0A1Y1QG22_9GAMM</name>
<evidence type="ECO:0000313" key="3">
    <source>
        <dbReference type="Proteomes" id="UP000192491"/>
    </source>
</evidence>
<dbReference type="Proteomes" id="UP000192491">
    <property type="component" value="Unassembled WGS sequence"/>
</dbReference>
<evidence type="ECO:0000313" key="2">
    <source>
        <dbReference type="EMBL" id="OQX04778.1"/>
    </source>
</evidence>
<feature type="signal peptide" evidence="1">
    <location>
        <begin position="1"/>
        <end position="25"/>
    </location>
</feature>
<proteinExistence type="predicted"/>
<comment type="caution">
    <text evidence="2">The sequence shown here is derived from an EMBL/GenBank/DDBJ whole genome shotgun (WGS) entry which is preliminary data.</text>
</comment>
<accession>A0A1Y1QG22</accession>
<gene>
    <name evidence="2" type="ORF">BWK73_35245</name>
</gene>
<dbReference type="AlphaFoldDB" id="A0A1Y1QG22"/>
<reference evidence="2 3" key="1">
    <citation type="submission" date="2017-01" db="EMBL/GenBank/DDBJ databases">
        <title>Novel large sulfur bacteria in the metagenomes of groundwater-fed chemosynthetic microbial mats in the Lake Huron basin.</title>
        <authorList>
            <person name="Sharrar A.M."/>
            <person name="Flood B.E."/>
            <person name="Bailey J.V."/>
            <person name="Jones D.S."/>
            <person name="Biddanda B."/>
            <person name="Ruberg S.A."/>
            <person name="Marcus D.N."/>
            <person name="Dick G.J."/>
        </authorList>
    </citation>
    <scope>NUCLEOTIDE SEQUENCE [LARGE SCALE GENOMIC DNA]</scope>
    <source>
        <strain evidence="2">A8</strain>
    </source>
</reference>
<keyword evidence="1" id="KW-0732">Signal</keyword>